<evidence type="ECO:0000256" key="2">
    <source>
        <dbReference type="ARBA" id="ARBA00022695"/>
    </source>
</evidence>
<dbReference type="GO" id="GO:0004519">
    <property type="term" value="F:endonuclease activity"/>
    <property type="evidence" value="ECO:0007669"/>
    <property type="project" value="UniProtKB-KW"/>
</dbReference>
<dbReference type="Pfam" id="PF17917">
    <property type="entry name" value="RT_RNaseH"/>
    <property type="match status" value="1"/>
</dbReference>
<feature type="non-terminal residue" evidence="9">
    <location>
        <position position="1"/>
    </location>
</feature>
<keyword evidence="10" id="KW-1185">Reference proteome</keyword>
<keyword evidence="2" id="KW-0548">Nucleotidyltransferase</keyword>
<dbReference type="InterPro" id="IPR043502">
    <property type="entry name" value="DNA/RNA_pol_sf"/>
</dbReference>
<dbReference type="CDD" id="cd09274">
    <property type="entry name" value="RNase_HI_RT_Ty3"/>
    <property type="match status" value="1"/>
</dbReference>
<dbReference type="FunFam" id="3.10.20.370:FF:000001">
    <property type="entry name" value="Retrovirus-related Pol polyprotein from transposon 17.6-like protein"/>
    <property type="match status" value="1"/>
</dbReference>
<protein>
    <recommendedName>
        <fullName evidence="8">Reverse transcriptase RNase H-like domain-containing protein</fullName>
    </recommendedName>
</protein>
<keyword evidence="1" id="KW-0808">Transferase</keyword>
<feature type="domain" description="Reverse transcriptase RNase H-like" evidence="8">
    <location>
        <begin position="114"/>
        <end position="217"/>
    </location>
</feature>
<gene>
    <name evidence="9" type="ORF">QYE76_016416</name>
</gene>
<evidence type="ECO:0000256" key="6">
    <source>
        <dbReference type="ARBA" id="ARBA00022918"/>
    </source>
</evidence>
<comment type="caution">
    <text evidence="9">The sequence shown here is derived from an EMBL/GenBank/DDBJ whole genome shotgun (WGS) entry which is preliminary data.</text>
</comment>
<reference evidence="9" key="1">
    <citation type="submission" date="2023-07" db="EMBL/GenBank/DDBJ databases">
        <title>A chromosome-level genome assembly of Lolium multiflorum.</title>
        <authorList>
            <person name="Chen Y."/>
            <person name="Copetti D."/>
            <person name="Kolliker R."/>
            <person name="Studer B."/>
        </authorList>
    </citation>
    <scope>NUCLEOTIDE SEQUENCE</scope>
    <source>
        <strain evidence="9">02402/16</strain>
        <tissue evidence="9">Leaf</tissue>
    </source>
</reference>
<name>A0AAD8PI43_LOLMU</name>
<dbReference type="PANTHER" id="PTHR34072:SF44">
    <property type="entry name" value="RNA-DIRECTED DNA POLYMERASE"/>
    <property type="match status" value="1"/>
</dbReference>
<dbReference type="AlphaFoldDB" id="A0AAD8PI43"/>
<dbReference type="EMBL" id="JAUUTY010001358">
    <property type="protein sequence ID" value="KAK1558102.1"/>
    <property type="molecule type" value="Genomic_DNA"/>
</dbReference>
<evidence type="ECO:0000256" key="7">
    <source>
        <dbReference type="SAM" id="Phobius"/>
    </source>
</evidence>
<evidence type="ECO:0000256" key="5">
    <source>
        <dbReference type="ARBA" id="ARBA00022801"/>
    </source>
</evidence>
<keyword evidence="6" id="KW-0695">RNA-directed DNA polymerase</keyword>
<keyword evidence="3" id="KW-0540">Nuclease</keyword>
<dbReference type="InterPro" id="IPR041373">
    <property type="entry name" value="RT_RNaseH"/>
</dbReference>
<keyword evidence="7" id="KW-0472">Membrane</keyword>
<evidence type="ECO:0000256" key="1">
    <source>
        <dbReference type="ARBA" id="ARBA00022679"/>
    </source>
</evidence>
<feature type="transmembrane region" description="Helical" evidence="7">
    <location>
        <begin position="52"/>
        <end position="71"/>
    </location>
</feature>
<dbReference type="Proteomes" id="UP001231189">
    <property type="component" value="Unassembled WGS sequence"/>
</dbReference>
<evidence type="ECO:0000313" key="9">
    <source>
        <dbReference type="EMBL" id="KAK1558102.1"/>
    </source>
</evidence>
<organism evidence="9 10">
    <name type="scientific">Lolium multiflorum</name>
    <name type="common">Italian ryegrass</name>
    <name type="synonym">Lolium perenne subsp. multiflorum</name>
    <dbReference type="NCBI Taxonomy" id="4521"/>
    <lineage>
        <taxon>Eukaryota</taxon>
        <taxon>Viridiplantae</taxon>
        <taxon>Streptophyta</taxon>
        <taxon>Embryophyta</taxon>
        <taxon>Tracheophyta</taxon>
        <taxon>Spermatophyta</taxon>
        <taxon>Magnoliopsida</taxon>
        <taxon>Liliopsida</taxon>
        <taxon>Poales</taxon>
        <taxon>Poaceae</taxon>
        <taxon>BOP clade</taxon>
        <taxon>Pooideae</taxon>
        <taxon>Poodae</taxon>
        <taxon>Poeae</taxon>
        <taxon>Poeae Chloroplast Group 2 (Poeae type)</taxon>
        <taxon>Loliodinae</taxon>
        <taxon>Loliinae</taxon>
        <taxon>Lolium</taxon>
    </lineage>
</organism>
<dbReference type="Gene3D" id="3.10.20.370">
    <property type="match status" value="1"/>
</dbReference>
<evidence type="ECO:0000256" key="4">
    <source>
        <dbReference type="ARBA" id="ARBA00022759"/>
    </source>
</evidence>
<keyword evidence="5" id="KW-0378">Hydrolase</keyword>
<dbReference type="SUPFAM" id="SSF56672">
    <property type="entry name" value="DNA/RNA polymerases"/>
    <property type="match status" value="1"/>
</dbReference>
<evidence type="ECO:0000256" key="3">
    <source>
        <dbReference type="ARBA" id="ARBA00022722"/>
    </source>
</evidence>
<accession>A0AAD8PI43</accession>
<keyword evidence="7" id="KW-1133">Transmembrane helix</keyword>
<dbReference type="PANTHER" id="PTHR34072">
    <property type="entry name" value="ENZYMATIC POLYPROTEIN-RELATED"/>
    <property type="match status" value="1"/>
</dbReference>
<keyword evidence="7" id="KW-0812">Transmembrane</keyword>
<dbReference type="GO" id="GO:0016787">
    <property type="term" value="F:hydrolase activity"/>
    <property type="evidence" value="ECO:0007669"/>
    <property type="project" value="UniProtKB-KW"/>
</dbReference>
<sequence length="276" mass="32150">FMRDVKKLTLFLIGRNTTLWLMKELYWDIKFLKVLKLIELKLKQLRRCPIRGMLKVFVVFLVMLGFIGDLLKISPRFQNLLLIFFKKMYLDDCKEAFETLKKALTTAPIVEPPDWNLPFEIMCDASDFAVGAVLGQRVDKKLNVIHYASKTLDAAQRNYATTEKELLAVVFACDKFRPYIVDSKVTIHTDHAAIRYLMTKKDAKPRLIRWVLLLQEFDLHIVDRKGADNPVADNLSRLENIAYDPVPVNDSFPNEQLAVIKDITPEKEPRKRFYNQ</sequence>
<evidence type="ECO:0000313" key="10">
    <source>
        <dbReference type="Proteomes" id="UP001231189"/>
    </source>
</evidence>
<dbReference type="GO" id="GO:0003964">
    <property type="term" value="F:RNA-directed DNA polymerase activity"/>
    <property type="evidence" value="ECO:0007669"/>
    <property type="project" value="UniProtKB-KW"/>
</dbReference>
<feature type="non-terminal residue" evidence="9">
    <location>
        <position position="276"/>
    </location>
</feature>
<keyword evidence="4" id="KW-0255">Endonuclease</keyword>
<proteinExistence type="predicted"/>
<evidence type="ECO:0000259" key="8">
    <source>
        <dbReference type="Pfam" id="PF17917"/>
    </source>
</evidence>